<evidence type="ECO:0000313" key="8">
    <source>
        <dbReference type="Proteomes" id="UP000593564"/>
    </source>
</evidence>
<dbReference type="PANTHER" id="PTHR31672">
    <property type="entry name" value="BNACNNG10540D PROTEIN"/>
    <property type="match status" value="1"/>
</dbReference>
<dbReference type="SUPFAM" id="SSF81383">
    <property type="entry name" value="F-box domain"/>
    <property type="match status" value="1"/>
</dbReference>
<keyword evidence="2 4" id="KW-0863">Zinc-finger</keyword>
<dbReference type="InterPro" id="IPR050796">
    <property type="entry name" value="SCF_F-box_component"/>
</dbReference>
<evidence type="ECO:0000259" key="6">
    <source>
        <dbReference type="PROSITE" id="PS50966"/>
    </source>
</evidence>
<evidence type="ECO:0000256" key="3">
    <source>
        <dbReference type="ARBA" id="ARBA00022833"/>
    </source>
</evidence>
<comment type="caution">
    <text evidence="7">The sequence shown here is derived from an EMBL/GenBank/DDBJ whole genome shotgun (WGS) entry which is preliminary data.</text>
</comment>
<dbReference type="AlphaFoldDB" id="A0A7J7G6K0"/>
<dbReference type="InterPro" id="IPR006564">
    <property type="entry name" value="Znf_PMZ"/>
</dbReference>
<dbReference type="SMART" id="SM00575">
    <property type="entry name" value="ZnF_PMZ"/>
    <property type="match status" value="1"/>
</dbReference>
<evidence type="ECO:0000313" key="7">
    <source>
        <dbReference type="EMBL" id="KAF5934964.1"/>
    </source>
</evidence>
<keyword evidence="1" id="KW-0479">Metal-binding</keyword>
<dbReference type="GO" id="GO:0008270">
    <property type="term" value="F:zinc ion binding"/>
    <property type="evidence" value="ECO:0007669"/>
    <property type="project" value="UniProtKB-KW"/>
</dbReference>
<feature type="domain" description="SWIM-type" evidence="6">
    <location>
        <begin position="26"/>
        <end position="58"/>
    </location>
</feature>
<evidence type="ECO:0000256" key="5">
    <source>
        <dbReference type="SAM" id="MobiDB-lite"/>
    </source>
</evidence>
<evidence type="ECO:0000256" key="4">
    <source>
        <dbReference type="PROSITE-ProRule" id="PRU00325"/>
    </source>
</evidence>
<protein>
    <recommendedName>
        <fullName evidence="6">SWIM-type domain-containing protein</fullName>
    </recommendedName>
</protein>
<dbReference type="InterPro" id="IPR007527">
    <property type="entry name" value="Znf_SWIM"/>
</dbReference>
<dbReference type="PANTHER" id="PTHR31672:SF13">
    <property type="entry name" value="F-BOX PROTEIN CPR30-LIKE"/>
    <property type="match status" value="1"/>
</dbReference>
<keyword evidence="8" id="KW-1185">Reference proteome</keyword>
<evidence type="ECO:0000256" key="1">
    <source>
        <dbReference type="ARBA" id="ARBA00022723"/>
    </source>
</evidence>
<keyword evidence="3" id="KW-0862">Zinc</keyword>
<sequence length="678" mass="76569">MDVGGWIPKWNDNEQFEVVGPYGEQYKLDLQAWTCACGKWDLSSIPCAHVVAAANFLGEEPEKYGSIRLLLEERNFGATKLVVVVMEEEEEKRMKRDELIDELIEEVVLRLPPPSVARFKSISKWWRQYLSEPPFVDRYEARNLSLLGFFYQASYNKFVFRAIPSNPNDKSSSSSSISISRGNRLRTSVASHCGASDNTLLVINSCNGLLLLYSSMPVPYYEVYNPTTGDKVSVRFSYNYETFATRYMVFGFAFDPYSTHPCFTIVDIADTGARKFRVFSYSSLRSCWRTTYHRVPSNVRDGYALSGRSTFCRGALHWLLEPSGVVSFDVRTKTISFSLINLPGDDKYLDDHGLCICVKKMRDAGLYSNGYCSCRYLGVSGDDLIYIRVTGHSQLSLWALNCGTWSHTSVINVGNLPESLFLGCVLEFRKMETPLLYLRVKRRIFSYSLINGVLQELFRITKEYGGGDNCLGFIIPYQLPRISLSIPSITPQDSLSNDASFDFLFNAVKQLQADPLAITEDTLAHPKAYVFIARVKSIVRRLNNDGLIHLYSQLGICQVAAKCFPHLQHVEFDPTGIPVWSFYNLHAPLTSIGLRDTVVKYNDFIRVEGCLYGCTAKREDSSKNSYSKMPRLKGANDEPPSDDIGWKFGTQVEGTSIILFANFVDITLKVGLRVSNNI</sequence>
<dbReference type="Pfam" id="PF04434">
    <property type="entry name" value="SWIM"/>
    <property type="match status" value="1"/>
</dbReference>
<dbReference type="PROSITE" id="PS50966">
    <property type="entry name" value="ZF_SWIM"/>
    <property type="match status" value="1"/>
</dbReference>
<organism evidence="7 8">
    <name type="scientific">Camellia sinensis</name>
    <name type="common">Tea plant</name>
    <name type="synonym">Thea sinensis</name>
    <dbReference type="NCBI Taxonomy" id="4442"/>
    <lineage>
        <taxon>Eukaryota</taxon>
        <taxon>Viridiplantae</taxon>
        <taxon>Streptophyta</taxon>
        <taxon>Embryophyta</taxon>
        <taxon>Tracheophyta</taxon>
        <taxon>Spermatophyta</taxon>
        <taxon>Magnoliopsida</taxon>
        <taxon>eudicotyledons</taxon>
        <taxon>Gunneridae</taxon>
        <taxon>Pentapetalae</taxon>
        <taxon>asterids</taxon>
        <taxon>Ericales</taxon>
        <taxon>Theaceae</taxon>
        <taxon>Camellia</taxon>
    </lineage>
</organism>
<dbReference type="Proteomes" id="UP000593564">
    <property type="component" value="Unassembled WGS sequence"/>
</dbReference>
<feature type="region of interest" description="Disordered" evidence="5">
    <location>
        <begin position="620"/>
        <end position="640"/>
    </location>
</feature>
<accession>A0A7J7G6K0</accession>
<dbReference type="InterPro" id="IPR036047">
    <property type="entry name" value="F-box-like_dom_sf"/>
</dbReference>
<dbReference type="EMBL" id="JACBKZ010000013">
    <property type="protein sequence ID" value="KAF5934964.1"/>
    <property type="molecule type" value="Genomic_DNA"/>
</dbReference>
<name>A0A7J7G6K0_CAMSI</name>
<proteinExistence type="predicted"/>
<reference evidence="8" key="1">
    <citation type="journal article" date="2020" name="Nat. Commun.">
        <title>Genome assembly of wild tea tree DASZ reveals pedigree and selection history of tea varieties.</title>
        <authorList>
            <person name="Zhang W."/>
            <person name="Zhang Y."/>
            <person name="Qiu H."/>
            <person name="Guo Y."/>
            <person name="Wan H."/>
            <person name="Zhang X."/>
            <person name="Scossa F."/>
            <person name="Alseekh S."/>
            <person name="Zhang Q."/>
            <person name="Wang P."/>
            <person name="Xu L."/>
            <person name="Schmidt M.H."/>
            <person name="Jia X."/>
            <person name="Li D."/>
            <person name="Zhu A."/>
            <person name="Guo F."/>
            <person name="Chen W."/>
            <person name="Ni D."/>
            <person name="Usadel B."/>
            <person name="Fernie A.R."/>
            <person name="Wen W."/>
        </authorList>
    </citation>
    <scope>NUCLEOTIDE SEQUENCE [LARGE SCALE GENOMIC DNA]</scope>
    <source>
        <strain evidence="8">cv. G240</strain>
    </source>
</reference>
<gene>
    <name evidence="7" type="ORF">HYC85_026093</name>
</gene>
<evidence type="ECO:0000256" key="2">
    <source>
        <dbReference type="ARBA" id="ARBA00022771"/>
    </source>
</evidence>
<reference evidence="7 8" key="2">
    <citation type="submission" date="2020-07" db="EMBL/GenBank/DDBJ databases">
        <title>Genome assembly of wild tea tree DASZ reveals pedigree and selection history of tea varieties.</title>
        <authorList>
            <person name="Zhang W."/>
        </authorList>
    </citation>
    <scope>NUCLEOTIDE SEQUENCE [LARGE SCALE GENOMIC DNA]</scope>
    <source>
        <strain evidence="8">cv. G240</strain>
        <tissue evidence="7">Leaf</tissue>
    </source>
</reference>